<evidence type="ECO:0000256" key="13">
    <source>
        <dbReference type="ARBA" id="ARBA00029429"/>
    </source>
</evidence>
<dbReference type="RefSeq" id="XP_035874130.1">
    <property type="nucleotide sequence ID" value="XM_036018237.1"/>
</dbReference>
<dbReference type="OrthoDB" id="10254713at2759"/>
<keyword evidence="4" id="KW-1003">Cell membrane</keyword>
<dbReference type="RefSeq" id="XP_028360813.1">
    <property type="nucleotide sequence ID" value="XM_028505012.2"/>
</dbReference>
<evidence type="ECO:0000256" key="17">
    <source>
        <dbReference type="ARBA" id="ARBA00031536"/>
    </source>
</evidence>
<dbReference type="AlphaFoldDB" id="A0A6J2L3M9"/>
<evidence type="ECO:0000256" key="5">
    <source>
        <dbReference type="ARBA" id="ARBA00022685"/>
    </source>
</evidence>
<dbReference type="GO" id="GO:0030177">
    <property type="term" value="P:positive regulation of Wnt signaling pathway"/>
    <property type="evidence" value="ECO:0007669"/>
    <property type="project" value="TreeGrafter"/>
</dbReference>
<evidence type="ECO:0000256" key="12">
    <source>
        <dbReference type="ARBA" id="ARBA00029428"/>
    </source>
</evidence>
<evidence type="ECO:0000256" key="10">
    <source>
        <dbReference type="ARBA" id="ARBA00023136"/>
    </source>
</evidence>
<dbReference type="GO" id="GO:0009897">
    <property type="term" value="C:external side of plasma membrane"/>
    <property type="evidence" value="ECO:0007669"/>
    <property type="project" value="TreeGrafter"/>
</dbReference>
<dbReference type="Pfam" id="PF25294">
    <property type="entry name" value="RENR_N"/>
    <property type="match status" value="1"/>
</dbReference>
<evidence type="ECO:0000256" key="8">
    <source>
        <dbReference type="ARBA" id="ARBA00022824"/>
    </source>
</evidence>
<sequence>MEEGQLGATSLPLKTRYSEVTVSVTGEPPSVVEEEETAKEADIDTIPEVIEPLSILDMLRISAVLEDTTDQLSILNYIMPVQYERRQSTLTLEIVGESGSCPRRGDHDDGAVSQSQDQWERVTHWRCGDHSRSASSLPVSLHCCGLRRTMALLLVLLSLVAGVLGNEFSILRSPEYVVFRNGNWPIPGERIPDVTALAMGFSVKEDLSWPGLAVGNLFRRPQATILVTVKGMAKLTLPPGSAISYPLEDEVPFSLDSVADSIHSLFSEETPIVLQMAPSEERVYMMGKANSVFEDLSVTLAQLHNRLFQENSVLNSLPLSSLSGNNEVDLLFFSELQVLCDISGLLSQHKHLAKDHSPDLYALELAGLDEIGKHYGEGSEQFRDASKVLLDILQKFADDMYNLYDGNALVELVTVRSADISFVRKTRTILEAKQEESSPSPYKLAYKYNFEYPVIFNMILWIMITLALAVIIVSYNIWNMDPGYDSIIYRMTKQKMQID</sequence>
<evidence type="ECO:0000313" key="24">
    <source>
        <dbReference type="EMBL" id="KAF6119182.1"/>
    </source>
</evidence>
<feature type="domain" description="Renin receptor-like C-terminal transmembrane spanning segment" evidence="22">
    <location>
        <begin position="424"/>
        <end position="499"/>
    </location>
</feature>
<dbReference type="GO" id="GO:0005789">
    <property type="term" value="C:endoplasmic reticulum membrane"/>
    <property type="evidence" value="ECO:0007669"/>
    <property type="project" value="UniProtKB-SubCell"/>
</dbReference>
<dbReference type="Pfam" id="PF07850">
    <property type="entry name" value="Renin_r"/>
    <property type="match status" value="1"/>
</dbReference>
<evidence type="ECO:0000256" key="11">
    <source>
        <dbReference type="ARBA" id="ARBA00023170"/>
    </source>
</evidence>
<dbReference type="CTD" id="69707"/>
<dbReference type="RefSeq" id="XP_035874128.1">
    <property type="nucleotide sequence ID" value="XM_036018235.1"/>
</dbReference>
<evidence type="ECO:0000256" key="7">
    <source>
        <dbReference type="ARBA" id="ARBA00022729"/>
    </source>
</evidence>
<evidence type="ECO:0000256" key="16">
    <source>
        <dbReference type="ARBA" id="ARBA00030875"/>
    </source>
</evidence>
<dbReference type="GO" id="GO:0005765">
    <property type="term" value="C:lysosomal membrane"/>
    <property type="evidence" value="ECO:0007669"/>
    <property type="project" value="UniProtKB-SubCell"/>
</dbReference>
<keyword evidence="10 21" id="KW-0472">Membrane</keyword>
<dbReference type="InterPro" id="IPR056780">
    <property type="entry name" value="Renin_r_C"/>
</dbReference>
<dbReference type="Proteomes" id="UP000504628">
    <property type="component" value="Chromosome 2"/>
</dbReference>
<comment type="function">
    <text evidence="19">Multifunctional protein which functions as a renin, prorenin cellular receptor and is involved in the assembly of the lysosomal proton-transporting V-type ATPase (V-ATPase) and the acidification of the endo-lysosomal system. May mediate renin-dependent cellular responses by activating ERK1 and ERK2. By increasing the catalytic efficiency of renin in AGT/angiotensinogen conversion to angiotensin I, may also play a role in the renin-angiotensin system (RAS). Through its function in V-type ATPase (v-ATPase) assembly and acidification of the lysosome it regulates protein degradation and may control different signaling pathways important for proper brain development, synapse morphology and synaptic transmission.</text>
</comment>
<reference evidence="27 28" key="2">
    <citation type="submission" date="2025-04" db="UniProtKB">
        <authorList>
            <consortium name="RefSeq"/>
        </authorList>
    </citation>
    <scope>IDENTIFICATION</scope>
    <source>
        <tissue evidence="27 28">Muscle</tissue>
    </source>
</reference>
<evidence type="ECO:0000256" key="15">
    <source>
        <dbReference type="ARBA" id="ARBA00029432"/>
    </source>
</evidence>
<feature type="domain" description="Renin receptor N-terminal" evidence="23">
    <location>
        <begin position="165"/>
        <end position="416"/>
    </location>
</feature>
<keyword evidence="9 21" id="KW-1133">Transmembrane helix</keyword>
<keyword evidence="8" id="KW-0256">Endoplasmic reticulum</keyword>
<evidence type="ECO:0000256" key="18">
    <source>
        <dbReference type="ARBA" id="ARBA00032473"/>
    </source>
</evidence>
<protein>
    <recommendedName>
        <fullName evidence="3">Renin receptor</fullName>
    </recommendedName>
    <alternativeName>
        <fullName evidence="18">ATPase H(+)-transporting lysosomal accessory protein 2</fullName>
    </alternativeName>
    <alternativeName>
        <fullName evidence="17">ATPase H(+)-transporting lysosomal-interacting protein 2</fullName>
    </alternativeName>
    <alternativeName>
        <fullName evidence="16">Renin/prorenin receptor</fullName>
    </alternativeName>
</protein>
<dbReference type="GeneID" id="114490904"/>
<evidence type="ECO:0000256" key="2">
    <source>
        <dbReference type="ARBA" id="ARBA00004352"/>
    </source>
</evidence>
<keyword evidence="25" id="KW-1185">Reference proteome</keyword>
<evidence type="ECO:0000256" key="3">
    <source>
        <dbReference type="ARBA" id="ARBA00014237"/>
    </source>
</evidence>
<evidence type="ECO:0000256" key="1">
    <source>
        <dbReference type="ARBA" id="ARBA00004115"/>
    </source>
</evidence>
<dbReference type="EMBL" id="JABVXQ010000003">
    <property type="protein sequence ID" value="KAF6119182.1"/>
    <property type="molecule type" value="Genomic_DNA"/>
</dbReference>
<gene>
    <name evidence="27 28 29 30" type="primary">IQCG</name>
    <name evidence="24" type="ORF">HJG60_006859</name>
</gene>
<evidence type="ECO:0000313" key="27">
    <source>
        <dbReference type="RefSeq" id="XP_028360813.1"/>
    </source>
</evidence>
<dbReference type="PANTHER" id="PTHR13351:SF1">
    <property type="entry name" value="RENIN RECEPTOR"/>
    <property type="match status" value="1"/>
</dbReference>
<evidence type="ECO:0000313" key="29">
    <source>
        <dbReference type="RefSeq" id="XP_035874129.1"/>
    </source>
</evidence>
<dbReference type="GO" id="GO:0030665">
    <property type="term" value="C:clathrin-coated vesicle membrane"/>
    <property type="evidence" value="ECO:0007669"/>
    <property type="project" value="UniProtKB-SubCell"/>
</dbReference>
<evidence type="ECO:0000256" key="21">
    <source>
        <dbReference type="SAM" id="Phobius"/>
    </source>
</evidence>
<accession>A0A6J2L3M9</accession>
<dbReference type="InterPro" id="IPR057318">
    <property type="entry name" value="RENR_N"/>
</dbReference>
<evidence type="ECO:0000256" key="14">
    <source>
        <dbReference type="ARBA" id="ARBA00029430"/>
    </source>
</evidence>
<comment type="subunit">
    <text evidence="20">Interacts with renin. Accessory component of the multisubunit proton-transporting vacuolar (V)-ATPase protein pump. Interacts (via N-terminus) with ATP6AP1 (via N-terminus). Interacts with ATP6V0D1; ATP6V0D1 is a V-ATPase complex subunit and the interaction promotes V-ATPase complex assembly. Interacts with TMEM9; TMEM9 is a V-ATPase assembly regulator and the interaction induces the interaction with ATP6V0D1. Interacts with VMA21 (via N-terminus); VMA21 is a V-ATPase accessory component.</text>
</comment>
<evidence type="ECO:0000259" key="23">
    <source>
        <dbReference type="Pfam" id="PF25294"/>
    </source>
</evidence>
<comment type="subcellular location">
    <subcellularLocation>
        <location evidence="13">Cell projection</location>
        <location evidence="13">Dendritic spine membrane</location>
        <topology evidence="13">Single-pass type I membrane protein</topology>
    </subcellularLocation>
    <subcellularLocation>
        <location evidence="15">Cytoplasmic vesicle</location>
        <location evidence="15">Autophagosome membrane</location>
        <topology evidence="15">Single-pass type I membrane protein</topology>
    </subcellularLocation>
    <subcellularLocation>
        <location evidence="14">Cytoplasmic vesicle</location>
        <location evidence="14">Clathrin-coated vesicle membrane</location>
        <topology evidence="14">Single-pass type I membrane protein</topology>
    </subcellularLocation>
    <subcellularLocation>
        <location evidence="12">Cytoplasmic vesicle</location>
        <location evidence="12">Secretory vesicle</location>
        <location evidence="12">Synaptic vesicle membrane</location>
        <topology evidence="12">Single-pass type I membrane protein</topology>
    </subcellularLocation>
    <subcellularLocation>
        <location evidence="1">Endoplasmic reticulum membrane</location>
        <topology evidence="1">Single-pass type I membrane protein</topology>
    </subcellularLocation>
    <subcellularLocation>
        <location evidence="2">Lysosome membrane</location>
        <topology evidence="2">Single-pass type I membrane protein</topology>
    </subcellularLocation>
</comment>
<evidence type="ECO:0000259" key="22">
    <source>
        <dbReference type="Pfam" id="PF07850"/>
    </source>
</evidence>
<reference evidence="24 26" key="1">
    <citation type="journal article" date="2020" name="Nature">
        <title>Six reference-quality genomes reveal evolution of bat adaptations.</title>
        <authorList>
            <person name="Jebb D."/>
            <person name="Huang Z."/>
            <person name="Pippel M."/>
            <person name="Hughes G.M."/>
            <person name="Lavrichenko K."/>
            <person name="Devanna P."/>
            <person name="Winkler S."/>
            <person name="Jermiin L.S."/>
            <person name="Skirmuntt E.C."/>
            <person name="Katzourakis A."/>
            <person name="Burkitt-Gray L."/>
            <person name="Ray D.A."/>
            <person name="Sullivan K.A.M."/>
            <person name="Roscito J.G."/>
            <person name="Kirilenko B.M."/>
            <person name="Davalos L.M."/>
            <person name="Corthals A.P."/>
            <person name="Power M.L."/>
            <person name="Jones G."/>
            <person name="Ransome R.D."/>
            <person name="Dechmann D.K.N."/>
            <person name="Locatelli A.G."/>
            <person name="Puechmaille S.J."/>
            <person name="Fedrigo O."/>
            <person name="Jarvis E.D."/>
            <person name="Hiller M."/>
            <person name="Vernes S.C."/>
            <person name="Myers E.W."/>
            <person name="Teeling E.C."/>
        </authorList>
    </citation>
    <scope>NUCLEOTIDE SEQUENCE [LARGE SCALE GENOMIC DNA]</scope>
    <source>
        <strain evidence="24">Bat1K_MPI-CBG_1</strain>
    </source>
</reference>
<keyword evidence="6 21" id="KW-0812">Transmembrane</keyword>
<dbReference type="InterPro" id="IPR012493">
    <property type="entry name" value="Renin_rcpt"/>
</dbReference>
<organism evidence="25 27">
    <name type="scientific">Phyllostomus discolor</name>
    <name type="common">pale spear-nosed bat</name>
    <dbReference type="NCBI Taxonomy" id="89673"/>
    <lineage>
        <taxon>Eukaryota</taxon>
        <taxon>Metazoa</taxon>
        <taxon>Chordata</taxon>
        <taxon>Craniata</taxon>
        <taxon>Vertebrata</taxon>
        <taxon>Euteleostomi</taxon>
        <taxon>Mammalia</taxon>
        <taxon>Eutheria</taxon>
        <taxon>Laurasiatheria</taxon>
        <taxon>Chiroptera</taxon>
        <taxon>Yangochiroptera</taxon>
        <taxon>Phyllostomidae</taxon>
        <taxon>Phyllostominae</taxon>
        <taxon>Phyllostomus</taxon>
    </lineage>
</organism>
<dbReference type="GO" id="GO:0032591">
    <property type="term" value="C:dendritic spine membrane"/>
    <property type="evidence" value="ECO:0007669"/>
    <property type="project" value="UniProtKB-SubCell"/>
</dbReference>
<keyword evidence="11" id="KW-0675">Receptor</keyword>
<dbReference type="Proteomes" id="UP000664940">
    <property type="component" value="Unassembled WGS sequence"/>
</dbReference>
<feature type="transmembrane region" description="Helical" evidence="21">
    <location>
        <begin position="454"/>
        <end position="478"/>
    </location>
</feature>
<keyword evidence="7" id="KW-0732">Signal</keyword>
<proteinExistence type="predicted"/>
<evidence type="ECO:0000313" key="30">
    <source>
        <dbReference type="RefSeq" id="XP_035874130.1"/>
    </source>
</evidence>
<evidence type="ECO:0000256" key="19">
    <source>
        <dbReference type="ARBA" id="ARBA00045569"/>
    </source>
</evidence>
<dbReference type="KEGG" id="pdic:114490904"/>
<dbReference type="PANTHER" id="PTHR13351">
    <property type="entry name" value="RENIN RECEPTOR"/>
    <property type="match status" value="1"/>
</dbReference>
<evidence type="ECO:0000256" key="20">
    <source>
        <dbReference type="ARBA" id="ARBA00046601"/>
    </source>
</evidence>
<dbReference type="RefSeq" id="XP_035874129.1">
    <property type="nucleotide sequence ID" value="XM_036018236.1"/>
</dbReference>
<evidence type="ECO:0000256" key="6">
    <source>
        <dbReference type="ARBA" id="ARBA00022692"/>
    </source>
</evidence>
<evidence type="ECO:0000313" key="28">
    <source>
        <dbReference type="RefSeq" id="XP_035874128.1"/>
    </source>
</evidence>
<dbReference type="GO" id="GO:0000421">
    <property type="term" value="C:autophagosome membrane"/>
    <property type="evidence" value="ECO:0007669"/>
    <property type="project" value="UniProtKB-SubCell"/>
</dbReference>
<evidence type="ECO:0000313" key="25">
    <source>
        <dbReference type="Proteomes" id="UP000504628"/>
    </source>
</evidence>
<dbReference type="GO" id="GO:0038023">
    <property type="term" value="F:signaling receptor activity"/>
    <property type="evidence" value="ECO:0007669"/>
    <property type="project" value="InterPro"/>
</dbReference>
<name>A0A6J2L3M9_9CHIR</name>
<evidence type="ECO:0000256" key="4">
    <source>
        <dbReference type="ARBA" id="ARBA00022475"/>
    </source>
</evidence>
<keyword evidence="5" id="KW-0165">Cleavage on pair of basic residues</keyword>
<evidence type="ECO:0000313" key="26">
    <source>
        <dbReference type="Proteomes" id="UP000664940"/>
    </source>
</evidence>
<dbReference type="GO" id="GO:0030672">
    <property type="term" value="C:synaptic vesicle membrane"/>
    <property type="evidence" value="ECO:0007669"/>
    <property type="project" value="UniProtKB-SubCell"/>
</dbReference>
<evidence type="ECO:0000256" key="9">
    <source>
        <dbReference type="ARBA" id="ARBA00022989"/>
    </source>
</evidence>